<gene>
    <name evidence="6" type="ORF">PflSS101_1673</name>
</gene>
<evidence type="ECO:0000256" key="3">
    <source>
        <dbReference type="ARBA" id="ARBA00022989"/>
    </source>
</evidence>
<evidence type="ECO:0000256" key="5">
    <source>
        <dbReference type="SAM" id="Phobius"/>
    </source>
</evidence>
<name>I4KFX0_9PSED</name>
<dbReference type="GO" id="GO:0016020">
    <property type="term" value="C:membrane"/>
    <property type="evidence" value="ECO:0007669"/>
    <property type="project" value="UniProtKB-SubCell"/>
</dbReference>
<dbReference type="AlphaFoldDB" id="I4KFX0"/>
<reference evidence="6" key="1">
    <citation type="journal article" date="2012" name="PLoS Genet.">
        <title>Comparative Genomics of Plant-Associated Pseudomonas spp.: Insights into Diversity and Inheritance of Traits Involved in Multitrophic Interactions.</title>
        <authorList>
            <person name="Loper J.E."/>
            <person name="Hassan K.A."/>
            <person name="Mavrodi D.V."/>
            <person name="Davis E.W.II."/>
            <person name="Lim C.K."/>
            <person name="Shaffer B.T."/>
            <person name="Elbourne L.D."/>
            <person name="Stockwell V.O."/>
            <person name="Hartney S.L."/>
            <person name="Breakwell K."/>
            <person name="Henkels M.D."/>
            <person name="Tetu S.G."/>
            <person name="Rangel L.I."/>
            <person name="Kidarsa T.A."/>
            <person name="Wilson N.L."/>
            <person name="van de Mortel J.E."/>
            <person name="Song C."/>
            <person name="Blumhagen R."/>
            <person name="Radune D."/>
            <person name="Hostetler J.B."/>
            <person name="Brinkac L.M."/>
            <person name="Durkin A.S."/>
            <person name="Kluepfel D.A."/>
            <person name="Wechter W.P."/>
            <person name="Anderson A.J."/>
            <person name="Kim Y.C."/>
            <person name="Pierson L.S.III."/>
            <person name="Pierson E.A."/>
            <person name="Lindow S.E."/>
            <person name="Kobayashi D.Y."/>
            <person name="Raaijmakers J.M."/>
            <person name="Weller D.M."/>
            <person name="Thomashow L.S."/>
            <person name="Allen A.E."/>
            <person name="Paulsen I.T."/>
        </authorList>
    </citation>
    <scope>NUCLEOTIDE SEQUENCE [LARGE SCALE GENOMIC DNA]</scope>
    <source>
        <strain evidence="6">SS101</strain>
    </source>
</reference>
<dbReference type="RefSeq" id="WP_003189809.1">
    <property type="nucleotide sequence ID" value="NZ_CM001513.1"/>
</dbReference>
<evidence type="ECO:0000256" key="2">
    <source>
        <dbReference type="ARBA" id="ARBA00022692"/>
    </source>
</evidence>
<keyword evidence="2 5" id="KW-0812">Transmembrane</keyword>
<proteinExistence type="predicted"/>
<protein>
    <submittedName>
        <fullName evidence="6">Membrane bound O-acyl transferase family protein</fullName>
    </submittedName>
</protein>
<dbReference type="EMBL" id="AHPN01000001">
    <property type="protein sequence ID" value="EIK63610.1"/>
    <property type="molecule type" value="Genomic_DNA"/>
</dbReference>
<dbReference type="GO" id="GO:0016746">
    <property type="term" value="F:acyltransferase activity"/>
    <property type="evidence" value="ECO:0007669"/>
    <property type="project" value="TreeGrafter"/>
</dbReference>
<sequence>MRRSFWTREWPRCLNMLQLCFDFSGYSDMAIGLSLLFRLPINFNSPYKSTSIIEFWRRWDITLSHFLRDYLYFSLGGNRKGKDRRYLNFWLTILLGGMAGASLSFIILGALDEAYLVVNHTSYSLRKLICLTRTSSIAKTPARVLSIAITFAVTMFAWVFFELRMCIPRTLYWVDDRECRVGHEQGFDRLHVGYHPAASGLPTGIRLGRHERVG</sequence>
<comment type="caution">
    <text evidence="6">The sequence shown here is derived from an EMBL/GenBank/DDBJ whole genome shotgun (WGS) entry which is preliminary data.</text>
</comment>
<evidence type="ECO:0000313" key="6">
    <source>
        <dbReference type="EMBL" id="EIK63610.1"/>
    </source>
</evidence>
<dbReference type="Proteomes" id="UP000003213">
    <property type="component" value="Chromosome"/>
</dbReference>
<accession>I4KFX0</accession>
<dbReference type="InterPro" id="IPR051085">
    <property type="entry name" value="MB_O-acyltransferase"/>
</dbReference>
<keyword evidence="3 5" id="KW-1133">Transmembrane helix</keyword>
<evidence type="ECO:0000256" key="4">
    <source>
        <dbReference type="ARBA" id="ARBA00023136"/>
    </source>
</evidence>
<dbReference type="PANTHER" id="PTHR13285">
    <property type="entry name" value="ACYLTRANSFERASE"/>
    <property type="match status" value="1"/>
</dbReference>
<comment type="subcellular location">
    <subcellularLocation>
        <location evidence="1">Membrane</location>
        <topology evidence="1">Multi-pass membrane protein</topology>
    </subcellularLocation>
</comment>
<feature type="transmembrane region" description="Helical" evidence="5">
    <location>
        <begin position="89"/>
        <end position="111"/>
    </location>
</feature>
<dbReference type="InterPro" id="IPR004299">
    <property type="entry name" value="MBOAT_fam"/>
</dbReference>
<keyword evidence="6" id="KW-0808">Transferase</keyword>
<organism evidence="6">
    <name type="scientific">Pseudomonas lactis</name>
    <dbReference type="NCBI Taxonomy" id="1615674"/>
    <lineage>
        <taxon>Bacteria</taxon>
        <taxon>Pseudomonadati</taxon>
        <taxon>Pseudomonadota</taxon>
        <taxon>Gammaproteobacteria</taxon>
        <taxon>Pseudomonadales</taxon>
        <taxon>Pseudomonadaceae</taxon>
        <taxon>Pseudomonas</taxon>
    </lineage>
</organism>
<dbReference type="HOGENOM" id="CLU_1287973_0_0_6"/>
<dbReference type="PANTHER" id="PTHR13285:SF23">
    <property type="entry name" value="TEICHOIC ACID D-ALANYLTRANSFERASE"/>
    <property type="match status" value="1"/>
</dbReference>
<dbReference type="Pfam" id="PF03062">
    <property type="entry name" value="MBOAT"/>
    <property type="match status" value="1"/>
</dbReference>
<evidence type="ECO:0000256" key="1">
    <source>
        <dbReference type="ARBA" id="ARBA00004141"/>
    </source>
</evidence>
<feature type="transmembrane region" description="Helical" evidence="5">
    <location>
        <begin position="142"/>
        <end position="161"/>
    </location>
</feature>
<keyword evidence="4 5" id="KW-0472">Membrane</keyword>